<feature type="transmembrane region" description="Helical" evidence="1">
    <location>
        <begin position="7"/>
        <end position="26"/>
    </location>
</feature>
<dbReference type="AlphaFoldDB" id="A0A3N6M8M3"/>
<feature type="transmembrane region" description="Helical" evidence="1">
    <location>
        <begin position="32"/>
        <end position="51"/>
    </location>
</feature>
<dbReference type="EMBL" id="REFZ01000013">
    <property type="protein sequence ID" value="RQG98707.1"/>
    <property type="molecule type" value="Genomic_DNA"/>
</dbReference>
<keyword evidence="1" id="KW-0472">Membrane</keyword>
<keyword evidence="3" id="KW-1185">Reference proteome</keyword>
<proteinExistence type="predicted"/>
<dbReference type="Proteomes" id="UP000281431">
    <property type="component" value="Unassembled WGS sequence"/>
</dbReference>
<evidence type="ECO:0000313" key="2">
    <source>
        <dbReference type="EMBL" id="RQG98707.1"/>
    </source>
</evidence>
<evidence type="ECO:0008006" key="4">
    <source>
        <dbReference type="Google" id="ProtNLM"/>
    </source>
</evidence>
<organism evidence="2 3">
    <name type="scientific">Natrarchaeobius chitinivorans</name>
    <dbReference type="NCBI Taxonomy" id="1679083"/>
    <lineage>
        <taxon>Archaea</taxon>
        <taxon>Methanobacteriati</taxon>
        <taxon>Methanobacteriota</taxon>
        <taxon>Stenosarchaea group</taxon>
        <taxon>Halobacteria</taxon>
        <taxon>Halobacteriales</taxon>
        <taxon>Natrialbaceae</taxon>
        <taxon>Natrarchaeobius</taxon>
    </lineage>
</organism>
<feature type="transmembrane region" description="Helical" evidence="1">
    <location>
        <begin position="72"/>
        <end position="94"/>
    </location>
</feature>
<gene>
    <name evidence="2" type="ORF">EA472_17110</name>
</gene>
<feature type="transmembrane region" description="Helical" evidence="1">
    <location>
        <begin position="106"/>
        <end position="127"/>
    </location>
</feature>
<keyword evidence="1" id="KW-1133">Transmembrane helix</keyword>
<protein>
    <recommendedName>
        <fullName evidence="4">DUF2178 domain-containing protein</fullName>
    </recommendedName>
</protein>
<keyword evidence="1" id="KW-0812">Transmembrane</keyword>
<comment type="caution">
    <text evidence="2">The sequence shown here is derived from an EMBL/GenBank/DDBJ whole genome shotgun (WGS) entry which is preliminary data.</text>
</comment>
<sequence length="129" mass="14079">MGETLRIISIVSCAVALLGFLGGVALGRILAGAFIFLAGMWIGVGLALYEWRSTKGTDKHESNEAAFRRASYWSVVTVNVAAGTLFPPVFFLSAKGWIKDVPGFRYVVGTVSVFLLFFTALYVVFWAEM</sequence>
<evidence type="ECO:0000313" key="3">
    <source>
        <dbReference type="Proteomes" id="UP000281431"/>
    </source>
</evidence>
<reference evidence="2 3" key="1">
    <citation type="submission" date="2018-10" db="EMBL/GenBank/DDBJ databases">
        <title>Natrarchaeobius chitinivorans gen. nov., sp. nov., and Natrarchaeobius haloalkaliphilus sp. nov., alkaliphilic, chitin-utilizing haloarchaea from hypersaline alkaline lakes.</title>
        <authorList>
            <person name="Sorokin D.Y."/>
            <person name="Elcheninov A.G."/>
            <person name="Kostrikina N.A."/>
            <person name="Bale N.J."/>
            <person name="Sinninghe Damste J.S."/>
            <person name="Khijniak T.V."/>
            <person name="Kublanov I.V."/>
            <person name="Toshchakov S.V."/>
        </authorList>
    </citation>
    <scope>NUCLEOTIDE SEQUENCE [LARGE SCALE GENOMIC DNA]</scope>
    <source>
        <strain evidence="2 3">AArcht7</strain>
    </source>
</reference>
<accession>A0A3N6M8M3</accession>
<name>A0A3N6M8M3_NATCH</name>
<evidence type="ECO:0000256" key="1">
    <source>
        <dbReference type="SAM" id="Phobius"/>
    </source>
</evidence>